<dbReference type="STRING" id="485916.Dtox_0021"/>
<evidence type="ECO:0000313" key="7">
    <source>
        <dbReference type="Proteomes" id="UP000002217"/>
    </source>
</evidence>
<feature type="transmembrane region" description="Helical" evidence="5">
    <location>
        <begin position="6"/>
        <end position="26"/>
    </location>
</feature>
<sequence length="233" mass="25341">MDKFFISPLFLVGLTLACYFVSLSFYKKYRLLLFHPVPLSSLIIILFLYNRGINYITYEKATGFISFFLGPATLALGYNLYRDFSMIRRRVWPILLGSFCGAIAGVFSVYILGKLLCINQSIIFSFLPKSTTTPIALAIATKYGGIGSLTVAAVVVTGILGALIGPEFLTLTGIRDNTARGLAMGSAAHAIGTSRALQENSEQGSLAGLAIILCGLFTALIISMINIFKEYIF</sequence>
<feature type="transmembrane region" description="Helical" evidence="5">
    <location>
        <begin position="93"/>
        <end position="112"/>
    </location>
</feature>
<comment type="subcellular location">
    <subcellularLocation>
        <location evidence="1">Membrane</location>
        <topology evidence="1">Multi-pass membrane protein</topology>
    </subcellularLocation>
</comment>
<feature type="transmembrane region" description="Helical" evidence="5">
    <location>
        <begin position="146"/>
        <end position="165"/>
    </location>
</feature>
<proteinExistence type="predicted"/>
<feature type="transmembrane region" description="Helical" evidence="5">
    <location>
        <begin position="31"/>
        <end position="49"/>
    </location>
</feature>
<dbReference type="HOGENOM" id="CLU_082099_0_0_9"/>
<gene>
    <name evidence="6" type="ordered locus">Dtox_0021</name>
</gene>
<reference evidence="6 7" key="1">
    <citation type="journal article" date="2009" name="Stand. Genomic Sci.">
        <title>Complete genome sequence of Desulfotomaculum acetoxidans type strain (5575).</title>
        <authorList>
            <person name="Spring S."/>
            <person name="Lapidus A."/>
            <person name="Schroder M."/>
            <person name="Gleim D."/>
            <person name="Sims D."/>
            <person name="Meincke L."/>
            <person name="Glavina Del Rio T."/>
            <person name="Tice H."/>
            <person name="Copeland A."/>
            <person name="Cheng J.F."/>
            <person name="Lucas S."/>
            <person name="Chen F."/>
            <person name="Nolan M."/>
            <person name="Bruce D."/>
            <person name="Goodwin L."/>
            <person name="Pitluck S."/>
            <person name="Ivanova N."/>
            <person name="Mavromatis K."/>
            <person name="Mikhailova N."/>
            <person name="Pati A."/>
            <person name="Chen A."/>
            <person name="Palaniappan K."/>
            <person name="Land M."/>
            <person name="Hauser L."/>
            <person name="Chang Y.J."/>
            <person name="Jeffries C.D."/>
            <person name="Chain P."/>
            <person name="Saunders E."/>
            <person name="Brettin T."/>
            <person name="Detter J.C."/>
            <person name="Goker M."/>
            <person name="Bristow J."/>
            <person name="Eisen J.A."/>
            <person name="Markowitz V."/>
            <person name="Hugenholtz P."/>
            <person name="Kyrpides N.C."/>
            <person name="Klenk H.P."/>
            <person name="Han C."/>
        </authorList>
    </citation>
    <scope>NUCLEOTIDE SEQUENCE [LARGE SCALE GENOMIC DNA]</scope>
    <source>
        <strain evidence="7">ATCC 49208 / DSM 771 / VKM B-1644</strain>
    </source>
</reference>
<evidence type="ECO:0000256" key="4">
    <source>
        <dbReference type="ARBA" id="ARBA00023136"/>
    </source>
</evidence>
<dbReference type="eggNOG" id="COG1346">
    <property type="taxonomic scope" value="Bacteria"/>
</dbReference>
<dbReference type="EMBL" id="CP001720">
    <property type="protein sequence ID" value="ACV60985.1"/>
    <property type="molecule type" value="Genomic_DNA"/>
</dbReference>
<dbReference type="AlphaFoldDB" id="C8VVB6"/>
<dbReference type="Pfam" id="PF04172">
    <property type="entry name" value="LrgB"/>
    <property type="match status" value="1"/>
</dbReference>
<organism evidence="6 7">
    <name type="scientific">Desulfofarcimen acetoxidans (strain ATCC 49208 / DSM 771 / KCTC 5769 / VKM B-1644 / 5575)</name>
    <name type="common">Desulfotomaculum acetoxidans</name>
    <dbReference type="NCBI Taxonomy" id="485916"/>
    <lineage>
        <taxon>Bacteria</taxon>
        <taxon>Bacillati</taxon>
        <taxon>Bacillota</taxon>
        <taxon>Clostridia</taxon>
        <taxon>Eubacteriales</taxon>
        <taxon>Peptococcaceae</taxon>
        <taxon>Desulfofarcimen</taxon>
    </lineage>
</organism>
<name>C8VVB6_DESAS</name>
<keyword evidence="7" id="KW-1185">Reference proteome</keyword>
<dbReference type="KEGG" id="dae:Dtox_0021"/>
<dbReference type="RefSeq" id="WP_012813437.1">
    <property type="nucleotide sequence ID" value="NC_013216.1"/>
</dbReference>
<evidence type="ECO:0000256" key="3">
    <source>
        <dbReference type="ARBA" id="ARBA00022989"/>
    </source>
</evidence>
<dbReference type="PROSITE" id="PS51257">
    <property type="entry name" value="PROKAR_LIPOPROTEIN"/>
    <property type="match status" value="1"/>
</dbReference>
<keyword evidence="3 5" id="KW-1133">Transmembrane helix</keyword>
<dbReference type="GO" id="GO:0016020">
    <property type="term" value="C:membrane"/>
    <property type="evidence" value="ECO:0007669"/>
    <property type="project" value="UniProtKB-SubCell"/>
</dbReference>
<feature type="transmembrane region" description="Helical" evidence="5">
    <location>
        <begin position="206"/>
        <end position="228"/>
    </location>
</feature>
<dbReference type="InterPro" id="IPR007300">
    <property type="entry name" value="CidB/LrgB"/>
</dbReference>
<dbReference type="OrthoDB" id="9811701at2"/>
<dbReference type="Proteomes" id="UP000002217">
    <property type="component" value="Chromosome"/>
</dbReference>
<keyword evidence="4 5" id="KW-0472">Membrane</keyword>
<evidence type="ECO:0000313" key="6">
    <source>
        <dbReference type="EMBL" id="ACV60985.1"/>
    </source>
</evidence>
<evidence type="ECO:0000256" key="1">
    <source>
        <dbReference type="ARBA" id="ARBA00004141"/>
    </source>
</evidence>
<dbReference type="PANTHER" id="PTHR30249:SF0">
    <property type="entry name" value="PLASTIDAL GLYCOLATE_GLYCERATE TRANSLOCATOR 1, CHLOROPLASTIC"/>
    <property type="match status" value="1"/>
</dbReference>
<keyword evidence="2 5" id="KW-0812">Transmembrane</keyword>
<protein>
    <submittedName>
        <fullName evidence="6">LrgB family protein</fullName>
    </submittedName>
</protein>
<evidence type="ECO:0000256" key="2">
    <source>
        <dbReference type="ARBA" id="ARBA00022692"/>
    </source>
</evidence>
<evidence type="ECO:0000256" key="5">
    <source>
        <dbReference type="SAM" id="Phobius"/>
    </source>
</evidence>
<accession>C8VVB6</accession>
<feature type="transmembrane region" description="Helical" evidence="5">
    <location>
        <begin position="61"/>
        <end position="81"/>
    </location>
</feature>
<dbReference type="PANTHER" id="PTHR30249">
    <property type="entry name" value="PUTATIVE SEROTONIN TRANSPORTER"/>
    <property type="match status" value="1"/>
</dbReference>